<dbReference type="GO" id="GO:0005634">
    <property type="term" value="C:nucleus"/>
    <property type="evidence" value="ECO:0007669"/>
    <property type="project" value="TreeGrafter"/>
</dbReference>
<evidence type="ECO:0000313" key="2">
    <source>
        <dbReference type="EMBL" id="CAD8088643.1"/>
    </source>
</evidence>
<dbReference type="GO" id="GO:0044773">
    <property type="term" value="P:mitotic DNA damage checkpoint signaling"/>
    <property type="evidence" value="ECO:0007669"/>
    <property type="project" value="TreeGrafter"/>
</dbReference>
<protein>
    <recommendedName>
        <fullName evidence="1">Protein kinase domain-containing protein</fullName>
    </recommendedName>
</protein>
<dbReference type="GO" id="GO:0004674">
    <property type="term" value="F:protein serine/threonine kinase activity"/>
    <property type="evidence" value="ECO:0007669"/>
    <property type="project" value="TreeGrafter"/>
</dbReference>
<sequence length="505" mass="60162">MDSDDYRSSYKTLQMNFIKNSQIQFHKVEDRFKNEKSEPYYLIRITNYKFFQNKKHAKSMLNLKLFNILSPKEILINNEEILIITKDWSQYRLTEQILHKQNPKVIRNIILQLALTLNELSLKNITWNLYSIQQLYLIQECTFLQLVDLDDNHFSMNITNLEIFKNFASRYFQQYQQIIQLDNFEKIIKSLLSQDQGYQINQQNHFVLLNFFQVPQIKYGLEDVYTIEFETPKVFEIVYGIKAKSVQYKCFDQFRFPKQLLLEYQNRQIEISEEMSDCSNIVKCLSYLKIFDQVFFFEQRLTMNISMASQLLNKQKIDNIKYQRIAYNAIKQIMNGISEFHSKGFMHRNISPQTIYLDNEDLEKANFYIGDCEKAKFDDQGCLGTQQCDIYSYLPPESMEEFTMKSDLYSFGLVSLLILNRGIPLFQFGFLDETEKKKYFSQDYISQKLLENNLNYKPDLIQLISQCLSEKQEDRPDTLKVSKKISAIFRNEKIKIMQSADFSSK</sequence>
<organism evidence="2 3">
    <name type="scientific">Paramecium sonneborni</name>
    <dbReference type="NCBI Taxonomy" id="65129"/>
    <lineage>
        <taxon>Eukaryota</taxon>
        <taxon>Sar</taxon>
        <taxon>Alveolata</taxon>
        <taxon>Ciliophora</taxon>
        <taxon>Intramacronucleata</taxon>
        <taxon>Oligohymenophorea</taxon>
        <taxon>Peniculida</taxon>
        <taxon>Parameciidae</taxon>
        <taxon>Paramecium</taxon>
    </lineage>
</organism>
<name>A0A8S1NGK7_9CILI</name>
<dbReference type="InterPro" id="IPR000719">
    <property type="entry name" value="Prot_kinase_dom"/>
</dbReference>
<dbReference type="Pfam" id="PF00069">
    <property type="entry name" value="Pkinase"/>
    <property type="match status" value="1"/>
</dbReference>
<proteinExistence type="predicted"/>
<dbReference type="SMART" id="SM00220">
    <property type="entry name" value="S_TKc"/>
    <property type="match status" value="1"/>
</dbReference>
<gene>
    <name evidence="2" type="ORF">PSON_ATCC_30995.1.T0530025</name>
</gene>
<dbReference type="PROSITE" id="PS50011">
    <property type="entry name" value="PROTEIN_KINASE_DOM"/>
    <property type="match status" value="1"/>
</dbReference>
<dbReference type="EMBL" id="CAJJDN010000053">
    <property type="protein sequence ID" value="CAD8088643.1"/>
    <property type="molecule type" value="Genomic_DNA"/>
</dbReference>
<dbReference type="GO" id="GO:0005524">
    <property type="term" value="F:ATP binding"/>
    <property type="evidence" value="ECO:0007669"/>
    <property type="project" value="InterPro"/>
</dbReference>
<feature type="domain" description="Protein kinase" evidence="1">
    <location>
        <begin position="224"/>
        <end position="489"/>
    </location>
</feature>
<comment type="caution">
    <text evidence="2">The sequence shown here is derived from an EMBL/GenBank/DDBJ whole genome shotgun (WGS) entry which is preliminary data.</text>
</comment>
<evidence type="ECO:0000313" key="3">
    <source>
        <dbReference type="Proteomes" id="UP000692954"/>
    </source>
</evidence>
<dbReference type="GO" id="GO:0005737">
    <property type="term" value="C:cytoplasm"/>
    <property type="evidence" value="ECO:0007669"/>
    <property type="project" value="TreeGrafter"/>
</dbReference>
<accession>A0A8S1NGK7</accession>
<evidence type="ECO:0000259" key="1">
    <source>
        <dbReference type="PROSITE" id="PS50011"/>
    </source>
</evidence>
<dbReference type="Proteomes" id="UP000692954">
    <property type="component" value="Unassembled WGS sequence"/>
</dbReference>
<dbReference type="OrthoDB" id="1028014at2759"/>
<reference evidence="2" key="1">
    <citation type="submission" date="2021-01" db="EMBL/GenBank/DDBJ databases">
        <authorList>
            <consortium name="Genoscope - CEA"/>
            <person name="William W."/>
        </authorList>
    </citation>
    <scope>NUCLEOTIDE SEQUENCE</scope>
</reference>
<dbReference type="PANTHER" id="PTHR44167:SF18">
    <property type="entry name" value="PROTEIN KINASE DOMAIN-CONTAINING PROTEIN"/>
    <property type="match status" value="1"/>
</dbReference>
<keyword evidence="3" id="KW-1185">Reference proteome</keyword>
<dbReference type="AlphaFoldDB" id="A0A8S1NGK7"/>
<dbReference type="PANTHER" id="PTHR44167">
    <property type="entry name" value="OVARIAN-SPECIFIC SERINE/THREONINE-PROTEIN KINASE LOK-RELATED"/>
    <property type="match status" value="1"/>
</dbReference>